<keyword evidence="2" id="KW-0479">Metal-binding</keyword>
<dbReference type="eggNOG" id="COG4783">
    <property type="taxonomic scope" value="Bacteria"/>
</dbReference>
<dbReference type="PANTHER" id="PTHR22726:SF1">
    <property type="entry name" value="METALLOENDOPEPTIDASE OMA1, MITOCHONDRIAL"/>
    <property type="match status" value="1"/>
</dbReference>
<name>U7UVK1_9FIRM</name>
<comment type="cofactor">
    <cofactor evidence="6">
        <name>Zn(2+)</name>
        <dbReference type="ChEBI" id="CHEBI:29105"/>
    </cofactor>
    <text evidence="6">Binds 1 zinc ion per subunit.</text>
</comment>
<sequence>MKTPGKKVKTSLLACLIAVSCGAAVVPSATAEAFSLGNLGTIGTLINAGAEYIYLDQQLRYLDNEGRDDFMKQIKKKYGVSTDERANAMLTRIVTNLSASIAQTDPSITKKPYNYFVNEDKDFNAFCTIGHNLSVNIGLFEPLNYNENEIAFIVAHEMGHGQKGHPISGIKKTMPISLIASIAGANGGAAEVGSAILSQIGTAKLITKPMEIEADALAFTYAVNAGYNIGGGAAVWQRVLDHADGKTKSSGVMELFNDHPTNINRLKTYSEDITKWSNGVVKVNGDSGMISLHDKDWYKPETIDSMSGKERAYLIAGNLSAVYHNDKTTTEKAYRGEDNILYVGKQPIMDLAPEKAPEEVTASLQKLL</sequence>
<keyword evidence="3 6" id="KW-0378">Hydrolase</keyword>
<dbReference type="PATRIC" id="fig|1111454.3.peg.124"/>
<keyword evidence="1 6" id="KW-0645">Protease</keyword>
<dbReference type="STRING" id="1111454.HMPREF1250_1299"/>
<proteinExistence type="inferred from homology"/>
<dbReference type="PANTHER" id="PTHR22726">
    <property type="entry name" value="METALLOENDOPEPTIDASE OMA1"/>
    <property type="match status" value="1"/>
</dbReference>
<dbReference type="PROSITE" id="PS51257">
    <property type="entry name" value="PROKAR_LIPOPROTEIN"/>
    <property type="match status" value="1"/>
</dbReference>
<dbReference type="GO" id="GO:0051603">
    <property type="term" value="P:proteolysis involved in protein catabolic process"/>
    <property type="evidence" value="ECO:0007669"/>
    <property type="project" value="TreeGrafter"/>
</dbReference>
<evidence type="ECO:0000256" key="3">
    <source>
        <dbReference type="ARBA" id="ARBA00022801"/>
    </source>
</evidence>
<evidence type="ECO:0000313" key="9">
    <source>
        <dbReference type="EMBL" id="ERT62498.1"/>
    </source>
</evidence>
<dbReference type="Gene3D" id="3.30.2010.10">
    <property type="entry name" value="Metalloproteases ('zincins'), catalytic domain"/>
    <property type="match status" value="1"/>
</dbReference>
<dbReference type="GO" id="GO:0046872">
    <property type="term" value="F:metal ion binding"/>
    <property type="evidence" value="ECO:0007669"/>
    <property type="project" value="UniProtKB-KW"/>
</dbReference>
<feature type="domain" description="Peptidase M48" evidence="8">
    <location>
        <begin position="87"/>
        <end position="269"/>
    </location>
</feature>
<evidence type="ECO:0000256" key="7">
    <source>
        <dbReference type="SAM" id="SignalP"/>
    </source>
</evidence>
<protein>
    <submittedName>
        <fullName evidence="9">Peptidase, M48 family</fullName>
        <ecNumber evidence="9">3.4.24.-</ecNumber>
    </submittedName>
</protein>
<dbReference type="AlphaFoldDB" id="U7UVK1"/>
<keyword evidence="4 6" id="KW-0862">Zinc</keyword>
<dbReference type="InterPro" id="IPR051156">
    <property type="entry name" value="Mito/Outer_Membr_Metalloprot"/>
</dbReference>
<dbReference type="GO" id="GO:0004222">
    <property type="term" value="F:metalloendopeptidase activity"/>
    <property type="evidence" value="ECO:0007669"/>
    <property type="project" value="InterPro"/>
</dbReference>
<dbReference type="EMBL" id="AWXA01000004">
    <property type="protein sequence ID" value="ERT62498.1"/>
    <property type="molecule type" value="Genomic_DNA"/>
</dbReference>
<evidence type="ECO:0000313" key="10">
    <source>
        <dbReference type="Proteomes" id="UP000017090"/>
    </source>
</evidence>
<comment type="caution">
    <text evidence="9">The sequence shown here is derived from an EMBL/GenBank/DDBJ whole genome shotgun (WGS) entry which is preliminary data.</text>
</comment>
<dbReference type="Pfam" id="PF01435">
    <property type="entry name" value="Peptidase_M48"/>
    <property type="match status" value="1"/>
</dbReference>
<dbReference type="GO" id="GO:0016020">
    <property type="term" value="C:membrane"/>
    <property type="evidence" value="ECO:0007669"/>
    <property type="project" value="TreeGrafter"/>
</dbReference>
<dbReference type="InterPro" id="IPR001915">
    <property type="entry name" value="Peptidase_M48"/>
</dbReference>
<reference evidence="9 10" key="1">
    <citation type="submission" date="2013-09" db="EMBL/GenBank/DDBJ databases">
        <authorList>
            <person name="Durkin A.S."/>
            <person name="Haft D.R."/>
            <person name="McCorrison J."/>
            <person name="Torralba M."/>
            <person name="Gillis M."/>
            <person name="Haft D.H."/>
            <person name="Methe B."/>
            <person name="Sutton G."/>
            <person name="Nelson K.E."/>
        </authorList>
    </citation>
    <scope>NUCLEOTIDE SEQUENCE [LARGE SCALE GENOMIC DNA]</scope>
    <source>
        <strain evidence="9 10">BV3C16-1</strain>
    </source>
</reference>
<organism evidence="9 10">
    <name type="scientific">Megasphaera vaginalis</name>
    <name type="common">ex Srinivasan et al. 2021</name>
    <dbReference type="NCBI Taxonomy" id="1111454"/>
    <lineage>
        <taxon>Bacteria</taxon>
        <taxon>Bacillati</taxon>
        <taxon>Bacillota</taxon>
        <taxon>Negativicutes</taxon>
        <taxon>Veillonellales</taxon>
        <taxon>Veillonellaceae</taxon>
        <taxon>Megasphaera</taxon>
    </lineage>
</organism>
<evidence type="ECO:0000256" key="5">
    <source>
        <dbReference type="ARBA" id="ARBA00023049"/>
    </source>
</evidence>
<keyword evidence="7" id="KW-0732">Signal</keyword>
<feature type="chain" id="PRO_5039551420" evidence="7">
    <location>
        <begin position="32"/>
        <end position="368"/>
    </location>
</feature>
<comment type="similarity">
    <text evidence="6">Belongs to the peptidase M48 family.</text>
</comment>
<evidence type="ECO:0000256" key="6">
    <source>
        <dbReference type="RuleBase" id="RU003983"/>
    </source>
</evidence>
<keyword evidence="10" id="KW-1185">Reference proteome</keyword>
<gene>
    <name evidence="9" type="ORF">HMPREF1250_1299</name>
</gene>
<dbReference type="CDD" id="cd07324">
    <property type="entry name" value="M48C_Oma1-like"/>
    <property type="match status" value="1"/>
</dbReference>
<evidence type="ECO:0000256" key="4">
    <source>
        <dbReference type="ARBA" id="ARBA00022833"/>
    </source>
</evidence>
<dbReference type="EC" id="3.4.24.-" evidence="9"/>
<evidence type="ECO:0000259" key="8">
    <source>
        <dbReference type="Pfam" id="PF01435"/>
    </source>
</evidence>
<feature type="signal peptide" evidence="7">
    <location>
        <begin position="1"/>
        <end position="31"/>
    </location>
</feature>
<keyword evidence="5 6" id="KW-0482">Metalloprotease</keyword>
<accession>U7UVK1</accession>
<dbReference type="Proteomes" id="UP000017090">
    <property type="component" value="Unassembled WGS sequence"/>
</dbReference>
<dbReference type="RefSeq" id="WP_023052672.1">
    <property type="nucleotide sequence ID" value="NZ_AWXA01000004.1"/>
</dbReference>
<evidence type="ECO:0000256" key="1">
    <source>
        <dbReference type="ARBA" id="ARBA00022670"/>
    </source>
</evidence>
<evidence type="ECO:0000256" key="2">
    <source>
        <dbReference type="ARBA" id="ARBA00022723"/>
    </source>
</evidence>